<keyword evidence="3" id="KW-1185">Reference proteome</keyword>
<dbReference type="Proteomes" id="UP000663942">
    <property type="component" value="Chromosome"/>
</dbReference>
<dbReference type="RefSeq" id="WP_207825236.1">
    <property type="nucleotide sequence ID" value="NZ_CP062006.1"/>
</dbReference>
<name>A0ABX7SKI5_9CAUL</name>
<gene>
    <name evidence="2" type="ORF">IFE19_01950</name>
</gene>
<evidence type="ECO:0000313" key="2">
    <source>
        <dbReference type="EMBL" id="QTC88194.1"/>
    </source>
</evidence>
<reference evidence="2 3" key="1">
    <citation type="submission" date="2020-09" db="EMBL/GenBank/DDBJ databases">
        <title>Brevundimonas sp. LVF1 isolated from an oligotrophic pond in Goettingen, Germany.</title>
        <authorList>
            <person name="Friedrich I."/>
            <person name="Klassen A."/>
            <person name="Neubauer H."/>
            <person name="Schneider D."/>
            <person name="Hertel R."/>
            <person name="Daniel R."/>
        </authorList>
    </citation>
    <scope>NUCLEOTIDE SEQUENCE [LARGE SCALE GENOMIC DNA]</scope>
    <source>
        <strain evidence="2 3">LVF1</strain>
    </source>
</reference>
<dbReference type="EMBL" id="CP062006">
    <property type="protein sequence ID" value="QTC88194.1"/>
    <property type="molecule type" value="Genomic_DNA"/>
</dbReference>
<organism evidence="2 3">
    <name type="scientific">Brevundimonas pondensis</name>
    <dbReference type="NCBI Taxonomy" id="2774189"/>
    <lineage>
        <taxon>Bacteria</taxon>
        <taxon>Pseudomonadati</taxon>
        <taxon>Pseudomonadota</taxon>
        <taxon>Alphaproteobacteria</taxon>
        <taxon>Caulobacterales</taxon>
        <taxon>Caulobacteraceae</taxon>
        <taxon>Brevundimonas</taxon>
    </lineage>
</organism>
<protein>
    <recommendedName>
        <fullName evidence="1">DUF6950 domain-containing protein</fullName>
    </recommendedName>
</protein>
<evidence type="ECO:0000259" key="1">
    <source>
        <dbReference type="Pfam" id="PF22262"/>
    </source>
</evidence>
<proteinExistence type="predicted"/>
<dbReference type="Pfam" id="PF22262">
    <property type="entry name" value="DUF6950"/>
    <property type="match status" value="1"/>
</dbReference>
<accession>A0ABX7SKI5</accession>
<evidence type="ECO:0000313" key="3">
    <source>
        <dbReference type="Proteomes" id="UP000663942"/>
    </source>
</evidence>
<sequence length="147" mass="15684">MIQPSTRRMRAAEACRLRFQGKPYKPGARDCPLLALHALRKAGVSVPWAKGLKWKDEAEGLRVLKSLGFKSLIEAVDSLGLPRIPPAMALAADLVALPTSHQLGALAVSMGNGNLLAFTDHTGNAEVLTGVTTFVTDSLGPCAWRVI</sequence>
<dbReference type="InterPro" id="IPR053802">
    <property type="entry name" value="DUF6950"/>
</dbReference>
<feature type="domain" description="DUF6950" evidence="1">
    <location>
        <begin position="13"/>
        <end position="123"/>
    </location>
</feature>